<reference evidence="2" key="1">
    <citation type="submission" date="2023-06" db="EMBL/GenBank/DDBJ databases">
        <authorList>
            <consortium name="Lawrence Berkeley National Laboratory"/>
            <person name="Ahrendt S."/>
            <person name="Sahu N."/>
            <person name="Indic B."/>
            <person name="Wong-Bajracharya J."/>
            <person name="Merenyi Z."/>
            <person name="Ke H.-M."/>
            <person name="Monk M."/>
            <person name="Kocsube S."/>
            <person name="Drula E."/>
            <person name="Lipzen A."/>
            <person name="Balint B."/>
            <person name="Henrissat B."/>
            <person name="Andreopoulos B."/>
            <person name="Martin F.M."/>
            <person name="Harder C.B."/>
            <person name="Rigling D."/>
            <person name="Ford K.L."/>
            <person name="Foster G.D."/>
            <person name="Pangilinan J."/>
            <person name="Papanicolaou A."/>
            <person name="Barry K."/>
            <person name="LaButti K."/>
            <person name="Viragh M."/>
            <person name="Koriabine M."/>
            <person name="Yan M."/>
            <person name="Riley R."/>
            <person name="Champramary S."/>
            <person name="Plett K.L."/>
            <person name="Tsai I.J."/>
            <person name="Slot J."/>
            <person name="Sipos G."/>
            <person name="Plett J."/>
            <person name="Nagy L.G."/>
            <person name="Grigoriev I.V."/>
        </authorList>
    </citation>
    <scope>NUCLEOTIDE SEQUENCE</scope>
    <source>
        <strain evidence="2">FPL87.14</strain>
    </source>
</reference>
<organism evidence="2 3">
    <name type="scientific">Armillaria borealis</name>
    <dbReference type="NCBI Taxonomy" id="47425"/>
    <lineage>
        <taxon>Eukaryota</taxon>
        <taxon>Fungi</taxon>
        <taxon>Dikarya</taxon>
        <taxon>Basidiomycota</taxon>
        <taxon>Agaricomycotina</taxon>
        <taxon>Agaricomycetes</taxon>
        <taxon>Agaricomycetidae</taxon>
        <taxon>Agaricales</taxon>
        <taxon>Marasmiineae</taxon>
        <taxon>Physalacriaceae</taxon>
        <taxon>Armillaria</taxon>
    </lineage>
</organism>
<dbReference type="GO" id="GO:0008775">
    <property type="term" value="F:acetate CoA-transferase activity"/>
    <property type="evidence" value="ECO:0007669"/>
    <property type="project" value="InterPro"/>
</dbReference>
<dbReference type="SUPFAM" id="SSF100950">
    <property type="entry name" value="NagB/RpiA/CoA transferase-like"/>
    <property type="match status" value="1"/>
</dbReference>
<dbReference type="Gene3D" id="3.40.1080.20">
    <property type="entry name" value="Acetyl-CoA hydrolase/transferase C-terminal domain"/>
    <property type="match status" value="1"/>
</dbReference>
<dbReference type="PANTHER" id="PTHR43609">
    <property type="entry name" value="ACETYL-COA HYDROLASE"/>
    <property type="match status" value="1"/>
</dbReference>
<proteinExistence type="predicted"/>
<feature type="domain" description="Acetyl-CoA hydrolase/transferase C-terminal" evidence="1">
    <location>
        <begin position="11"/>
        <end position="104"/>
    </location>
</feature>
<dbReference type="Proteomes" id="UP001175226">
    <property type="component" value="Unassembled WGS sequence"/>
</dbReference>
<protein>
    <recommendedName>
        <fullName evidence="1">Acetyl-CoA hydrolase/transferase C-terminal domain-containing protein</fullName>
    </recommendedName>
</protein>
<dbReference type="GO" id="GO:0003986">
    <property type="term" value="F:acetyl-CoA hydrolase activity"/>
    <property type="evidence" value="ECO:0007669"/>
    <property type="project" value="TreeGrafter"/>
</dbReference>
<evidence type="ECO:0000313" key="3">
    <source>
        <dbReference type="Proteomes" id="UP001175226"/>
    </source>
</evidence>
<dbReference type="GO" id="GO:0005739">
    <property type="term" value="C:mitochondrion"/>
    <property type="evidence" value="ECO:0007669"/>
    <property type="project" value="TreeGrafter"/>
</dbReference>
<dbReference type="Pfam" id="PF13336">
    <property type="entry name" value="AcetylCoA_hyd_C"/>
    <property type="match status" value="1"/>
</dbReference>
<name>A0AA39M5E7_9AGAR</name>
<accession>A0AA39M5E7</accession>
<dbReference type="AlphaFoldDB" id="A0AA39M5E7"/>
<keyword evidence="3" id="KW-1185">Reference proteome</keyword>
<dbReference type="GO" id="GO:0006083">
    <property type="term" value="P:acetate metabolic process"/>
    <property type="evidence" value="ECO:0007669"/>
    <property type="project" value="InterPro"/>
</dbReference>
<dbReference type="InterPro" id="IPR037171">
    <property type="entry name" value="NagB/RpiA_transferase-like"/>
</dbReference>
<dbReference type="EMBL" id="JAUEPT010000800">
    <property type="protein sequence ID" value="KAK0421428.1"/>
    <property type="molecule type" value="Genomic_DNA"/>
</dbReference>
<gene>
    <name evidence="2" type="ORF">EV421DRAFT_1748699</name>
</gene>
<dbReference type="InterPro" id="IPR046433">
    <property type="entry name" value="ActCoA_hydro"/>
</dbReference>
<sequence length="105" mass="11772">MTWCHCHEHPSEVDIYTYANSTNALGSRFLVIRVLNSFGGSADFLRNAKLSIMHMLNRPTKINSMGISYIVPFTLHMDQTGETPKHDLDFVVTEQGLTDLCGLSL</sequence>
<dbReference type="InterPro" id="IPR026888">
    <property type="entry name" value="AcetylCoA_hyd_C"/>
</dbReference>
<comment type="caution">
    <text evidence="2">The sequence shown here is derived from an EMBL/GenBank/DDBJ whole genome shotgun (WGS) entry which is preliminary data.</text>
</comment>
<evidence type="ECO:0000259" key="1">
    <source>
        <dbReference type="Pfam" id="PF13336"/>
    </source>
</evidence>
<evidence type="ECO:0000313" key="2">
    <source>
        <dbReference type="EMBL" id="KAK0421428.1"/>
    </source>
</evidence>
<dbReference type="PANTHER" id="PTHR43609:SF1">
    <property type="entry name" value="ACETYL-COA HYDROLASE"/>
    <property type="match status" value="1"/>
</dbReference>
<dbReference type="InterPro" id="IPR038460">
    <property type="entry name" value="AcetylCoA_hyd_C_sf"/>
</dbReference>